<evidence type="ECO:0000256" key="2">
    <source>
        <dbReference type="SAM" id="MobiDB-lite"/>
    </source>
</evidence>
<protein>
    <submittedName>
        <fullName evidence="4">Membrane-bound lytic murein transglycosylase F</fullName>
        <ecNumber evidence="4">4.2.2.-</ecNumber>
    </submittedName>
</protein>
<keyword evidence="5" id="KW-1185">Reference proteome</keyword>
<dbReference type="GO" id="GO:0016829">
    <property type="term" value="F:lyase activity"/>
    <property type="evidence" value="ECO:0007669"/>
    <property type="project" value="UniProtKB-KW"/>
</dbReference>
<feature type="domain" description="Transglycosylase SLT" evidence="3">
    <location>
        <begin position="478"/>
        <end position="578"/>
    </location>
</feature>
<dbReference type="AlphaFoldDB" id="A0A5E4ZEM0"/>
<dbReference type="CDD" id="cd00254">
    <property type="entry name" value="LT-like"/>
    <property type="match status" value="1"/>
</dbReference>
<sequence>MSDQLDKFVLTYTVEVSDSIKRLEDLNKKVEQTNKNGDGSTKGFGKFTKAAQELSDALPSGIRRMGEVASNFSKIGMAGGGAVAGVVAVAAAIKIATEQAKEFNKQSDLALKIGTTPLTLENFARNMSASSGGKVGYNQSNDIYSKIAALGSAAYTNPFQNNREAFMLRGMHVDINNPNGGIASVTTQVSQVSKALAAMSEGAAYAAGELLSFSKTEVDALRKLNGATSERTHMSDEEAAAYYRAIAASRELQGAQGLLGEQIRRAEQAIATHFLPTWAKFLTAIADGVGKLNLANAMDDADAGNAAADKEQQQDFKTLKNVWGSDKSIGDKFAATWEVLQHDHWDAYKKAVEDRHTPDGELAKDGAVARAKADAEDSAAQQYAETSYNMVNEFNRNMQLFSQAVNTFSGAIDEKQAWAAWAGEIGKAGGLGGRNTCATDTAGSSVYNAGAYSGAYGGGQSSGNAPSGGRDNHQYDDLISKAAQANGLSPLLLKQVISAESHFDPKIVSPKGAVGLGQIMPPNFKYLGITDPTDPVQNINGSARLLKEAIARNKGDIKAGLMDYNAGPAHMLKNGKLNWENDETIKYPGRVLSQNVRINGQGVAGYPQMDQMDYGTVVSDAWNPKAQPTFSPVGGSSLGDMRKGGESRNSAQRSLVAQMLAGYLHVSPQQLMTGSVNKGDVAWEYGQAETDLLNNRTKLNAQLANPGMMNPKQMSAAQQALRDTTMQLIQLRKWGGGFIDQAQAGDRSQTLGDTRRPVIENQNIQIDIHDAHEPHKVAATIQQHLSSHFADLTHGYADGMNY</sequence>
<dbReference type="PANTHER" id="PTHR37423:SF2">
    <property type="entry name" value="MEMBRANE-BOUND LYTIC MUREIN TRANSGLYCOSYLASE C"/>
    <property type="match status" value="1"/>
</dbReference>
<evidence type="ECO:0000259" key="3">
    <source>
        <dbReference type="Pfam" id="PF01464"/>
    </source>
</evidence>
<dbReference type="SUPFAM" id="SSF53955">
    <property type="entry name" value="Lysozyme-like"/>
    <property type="match status" value="1"/>
</dbReference>
<evidence type="ECO:0000256" key="1">
    <source>
        <dbReference type="ARBA" id="ARBA00007734"/>
    </source>
</evidence>
<accession>A0A5E4ZEM0</accession>
<organism evidence="4 5">
    <name type="scientific">Pandoraea terrae</name>
    <dbReference type="NCBI Taxonomy" id="1537710"/>
    <lineage>
        <taxon>Bacteria</taxon>
        <taxon>Pseudomonadati</taxon>
        <taxon>Pseudomonadota</taxon>
        <taxon>Betaproteobacteria</taxon>
        <taxon>Burkholderiales</taxon>
        <taxon>Burkholderiaceae</taxon>
        <taxon>Pandoraea</taxon>
    </lineage>
</organism>
<keyword evidence="4" id="KW-0456">Lyase</keyword>
<evidence type="ECO:0000313" key="4">
    <source>
        <dbReference type="EMBL" id="VVE59318.1"/>
    </source>
</evidence>
<dbReference type="EC" id="4.2.2.-" evidence="4"/>
<dbReference type="RefSeq" id="WP_150700135.1">
    <property type="nucleotide sequence ID" value="NZ_CABPRZ010000041.1"/>
</dbReference>
<dbReference type="OrthoDB" id="92254at2"/>
<dbReference type="Pfam" id="PF01464">
    <property type="entry name" value="SLT"/>
    <property type="match status" value="1"/>
</dbReference>
<name>A0A5E4ZEM0_9BURK</name>
<dbReference type="EMBL" id="CABPRZ010000041">
    <property type="protein sequence ID" value="VVE59318.1"/>
    <property type="molecule type" value="Genomic_DNA"/>
</dbReference>
<evidence type="ECO:0000313" key="5">
    <source>
        <dbReference type="Proteomes" id="UP000414233"/>
    </source>
</evidence>
<reference evidence="4 5" key="1">
    <citation type="submission" date="2019-08" db="EMBL/GenBank/DDBJ databases">
        <authorList>
            <person name="Peeters C."/>
        </authorList>
    </citation>
    <scope>NUCLEOTIDE SEQUENCE [LARGE SCALE GENOMIC DNA]</scope>
    <source>
        <strain evidence="4 5">LMG 30175</strain>
    </source>
</reference>
<dbReference type="Gene3D" id="1.10.530.10">
    <property type="match status" value="1"/>
</dbReference>
<dbReference type="InterPro" id="IPR008258">
    <property type="entry name" value="Transglycosylase_SLT_dom_1"/>
</dbReference>
<gene>
    <name evidence="4" type="primary">mltF</name>
    <name evidence="4" type="ORF">PTE30175_05415</name>
</gene>
<dbReference type="InterPro" id="IPR023346">
    <property type="entry name" value="Lysozyme-like_dom_sf"/>
</dbReference>
<dbReference type="Proteomes" id="UP000414233">
    <property type="component" value="Unassembled WGS sequence"/>
</dbReference>
<dbReference type="PANTHER" id="PTHR37423">
    <property type="entry name" value="SOLUBLE LYTIC MUREIN TRANSGLYCOSYLASE-RELATED"/>
    <property type="match status" value="1"/>
</dbReference>
<feature type="region of interest" description="Disordered" evidence="2">
    <location>
        <begin position="627"/>
        <end position="647"/>
    </location>
</feature>
<proteinExistence type="inferred from homology"/>
<comment type="similarity">
    <text evidence="1">Belongs to the transglycosylase Slt family.</text>
</comment>